<dbReference type="Proteomes" id="UP000278351">
    <property type="component" value="Unassembled WGS sequence"/>
</dbReference>
<accession>A0A3N4QC63</accession>
<feature type="domain" description="Pyridoxamine kinase/Phosphomethylpyrimidine kinase" evidence="3">
    <location>
        <begin position="220"/>
        <end position="262"/>
    </location>
</feature>
<dbReference type="CDD" id="cd01169">
    <property type="entry name" value="HMPP_kinase"/>
    <property type="match status" value="1"/>
</dbReference>
<sequence length="274" mass="28996">MATFVMSLAGLDPSGGAGLLADIKTFEAYGLTGFGVCTALTVQTDDELHAVEWLSAAKIIAQAAPLLKKFPVRYCKIGIVAGPDAILEILPALRAIRPGLQFVLDPVLKASAGFAFHADSLRQWEQVLPHLLLLTPNYDEAVAMMNDPSGENAARKMAGHCNVLLKGGHRPGKEGWDTLYDGGGQTDFAPPAPISSMEAGSTITPGQPGAHLHQPVVYPKHGSGCVLSAAITAALANSLSLERACREGKAYTYDYLQSSPSLLGHHLFKMQQPA</sequence>
<evidence type="ECO:0000256" key="1">
    <source>
        <dbReference type="ARBA" id="ARBA00004948"/>
    </source>
</evidence>
<comment type="caution">
    <text evidence="4">The sequence shown here is derived from an EMBL/GenBank/DDBJ whole genome shotgun (WGS) entry which is preliminary data.</text>
</comment>
<dbReference type="InterPro" id="IPR013749">
    <property type="entry name" value="PM/HMP-P_kinase-1"/>
</dbReference>
<gene>
    <name evidence="4" type="ORF">EGT74_08605</name>
</gene>
<evidence type="ECO:0000259" key="3">
    <source>
        <dbReference type="Pfam" id="PF08543"/>
    </source>
</evidence>
<evidence type="ECO:0000313" key="5">
    <source>
        <dbReference type="Proteomes" id="UP000278351"/>
    </source>
</evidence>
<feature type="domain" description="Pyridoxamine kinase/Phosphomethylpyrimidine kinase" evidence="3">
    <location>
        <begin position="12"/>
        <end position="191"/>
    </location>
</feature>
<keyword evidence="4" id="KW-0418">Kinase</keyword>
<keyword evidence="4" id="KW-0808">Transferase</keyword>
<reference evidence="4 5" key="1">
    <citation type="submission" date="2018-11" db="EMBL/GenBank/DDBJ databases">
        <title>Chitinophaga lutea sp.nov., isolate from arsenic contaminated soil.</title>
        <authorList>
            <person name="Zong Y."/>
        </authorList>
    </citation>
    <scope>NUCLEOTIDE SEQUENCE [LARGE SCALE GENOMIC DNA]</scope>
    <source>
        <strain evidence="4 5">ZY74</strain>
    </source>
</reference>
<dbReference type="EMBL" id="RPDH01000001">
    <property type="protein sequence ID" value="RPE13560.1"/>
    <property type="molecule type" value="Genomic_DNA"/>
</dbReference>
<name>A0A3N4QC63_9BACT</name>
<dbReference type="InterPro" id="IPR004399">
    <property type="entry name" value="HMP/HMP-P_kinase_dom"/>
</dbReference>
<dbReference type="GO" id="GO:0005829">
    <property type="term" value="C:cytosol"/>
    <property type="evidence" value="ECO:0007669"/>
    <property type="project" value="TreeGrafter"/>
</dbReference>
<dbReference type="GO" id="GO:0008972">
    <property type="term" value="F:phosphomethylpyrimidine kinase activity"/>
    <property type="evidence" value="ECO:0007669"/>
    <property type="project" value="InterPro"/>
</dbReference>
<comment type="pathway">
    <text evidence="1">Cofactor biosynthesis; thiamine diphosphate biosynthesis.</text>
</comment>
<dbReference type="GO" id="GO:0009228">
    <property type="term" value="P:thiamine biosynthetic process"/>
    <property type="evidence" value="ECO:0007669"/>
    <property type="project" value="InterPro"/>
</dbReference>
<dbReference type="PANTHER" id="PTHR20858">
    <property type="entry name" value="PHOSPHOMETHYLPYRIMIDINE KINASE"/>
    <property type="match status" value="1"/>
</dbReference>
<evidence type="ECO:0000313" key="4">
    <source>
        <dbReference type="EMBL" id="RPE13560.1"/>
    </source>
</evidence>
<dbReference type="EC" id="2.7.1.49" evidence="2"/>
<protein>
    <recommendedName>
        <fullName evidence="2">hydroxymethylpyrimidine kinase</fullName>
        <ecNumber evidence="2">2.7.1.49</ecNumber>
    </recommendedName>
</protein>
<dbReference type="PANTHER" id="PTHR20858:SF17">
    <property type="entry name" value="HYDROXYMETHYLPYRIMIDINE_PHOSPHOMETHYLPYRIMIDINE KINASE THI20-RELATED"/>
    <property type="match status" value="1"/>
</dbReference>
<dbReference type="Pfam" id="PF08543">
    <property type="entry name" value="Phos_pyr_kin"/>
    <property type="match status" value="2"/>
</dbReference>
<dbReference type="OrthoDB" id="9810880at2"/>
<dbReference type="Gene3D" id="3.40.1190.20">
    <property type="match status" value="1"/>
</dbReference>
<dbReference type="RefSeq" id="WP_123846080.1">
    <property type="nucleotide sequence ID" value="NZ_RPDH01000001.1"/>
</dbReference>
<keyword evidence="5" id="KW-1185">Reference proteome</keyword>
<organism evidence="4 5">
    <name type="scientific">Chitinophaga lutea</name>
    <dbReference type="NCBI Taxonomy" id="2488634"/>
    <lineage>
        <taxon>Bacteria</taxon>
        <taxon>Pseudomonadati</taxon>
        <taxon>Bacteroidota</taxon>
        <taxon>Chitinophagia</taxon>
        <taxon>Chitinophagales</taxon>
        <taxon>Chitinophagaceae</taxon>
        <taxon>Chitinophaga</taxon>
    </lineage>
</organism>
<dbReference type="InterPro" id="IPR029056">
    <property type="entry name" value="Ribokinase-like"/>
</dbReference>
<dbReference type="GO" id="GO:0008902">
    <property type="term" value="F:hydroxymethylpyrimidine kinase activity"/>
    <property type="evidence" value="ECO:0007669"/>
    <property type="project" value="UniProtKB-EC"/>
</dbReference>
<dbReference type="AlphaFoldDB" id="A0A3N4QC63"/>
<proteinExistence type="predicted"/>
<evidence type="ECO:0000256" key="2">
    <source>
        <dbReference type="ARBA" id="ARBA00012135"/>
    </source>
</evidence>
<dbReference type="SUPFAM" id="SSF53613">
    <property type="entry name" value="Ribokinase-like"/>
    <property type="match status" value="1"/>
</dbReference>